<comment type="caution">
    <text evidence="2">The sequence shown here is derived from an EMBL/GenBank/DDBJ whole genome shotgun (WGS) entry which is preliminary data.</text>
</comment>
<protein>
    <submittedName>
        <fullName evidence="2">Uncharacterized protein</fullName>
    </submittedName>
</protein>
<gene>
    <name evidence="2" type="ORF">BSZ37_03650</name>
</gene>
<keyword evidence="3" id="KW-1185">Reference proteome</keyword>
<dbReference type="AlphaFoldDB" id="A0A271IWJ5"/>
<accession>A0A271IWJ5</accession>
<dbReference type="Proteomes" id="UP000216339">
    <property type="component" value="Unassembled WGS sequence"/>
</dbReference>
<dbReference type="InterPro" id="IPR051200">
    <property type="entry name" value="Host-pathogen_enzymatic-act"/>
</dbReference>
<dbReference type="SUPFAM" id="SSF51004">
    <property type="entry name" value="C-terminal (heme d1) domain of cytochrome cd1-nitrite reductase"/>
    <property type="match status" value="1"/>
</dbReference>
<proteinExistence type="predicted"/>
<sequence length="366" mass="37467">MRILSVSLLLLLVATGCDSAEDVPETGTVLVGNQGIFSDESGSLSRYDPMTGAAEPDAVTTLGGLVQNVEVVDGRLYVFLNFSDSFSTGSGRIAVLDPSTGAVTDEVEVGTPRAWAVVGRTAFVTNLYDATVTPVDLASNTAGTPIAVGQNPEGAAAVGDRVYVTNFSADDGTFGAGNTISVVSASGRSVVETITVEGCDGPRFALADDDGEVWVVCTGRTLYDADFNVVGQTDGLVVVLDGASGEEVARFALDAQVGGGALGTDAAQSRTLDEVYVSLGDRIVAFDTDDNAEARTITPGGPPISAVAFDDDAERFYLGRLDAADGYGSPGTVTVHDRTGSLIDQFDAGVIPTDVAFGPADLVAGL</sequence>
<dbReference type="PROSITE" id="PS51257">
    <property type="entry name" value="PROKAR_LIPOPROTEIN"/>
    <property type="match status" value="1"/>
</dbReference>
<dbReference type="Gene3D" id="2.130.10.10">
    <property type="entry name" value="YVTN repeat-like/Quinoprotein amine dehydrogenase"/>
    <property type="match status" value="1"/>
</dbReference>
<dbReference type="OrthoDB" id="1524469at2"/>
<feature type="chain" id="PRO_5012492971" evidence="1">
    <location>
        <begin position="20"/>
        <end position="366"/>
    </location>
</feature>
<dbReference type="InterPro" id="IPR011048">
    <property type="entry name" value="Haem_d1_sf"/>
</dbReference>
<evidence type="ECO:0000256" key="1">
    <source>
        <dbReference type="SAM" id="SignalP"/>
    </source>
</evidence>
<organism evidence="2 3">
    <name type="scientific">Rubrivirga marina</name>
    <dbReference type="NCBI Taxonomy" id="1196024"/>
    <lineage>
        <taxon>Bacteria</taxon>
        <taxon>Pseudomonadati</taxon>
        <taxon>Rhodothermota</taxon>
        <taxon>Rhodothermia</taxon>
        <taxon>Rhodothermales</taxon>
        <taxon>Rubricoccaceae</taxon>
        <taxon>Rubrivirga</taxon>
    </lineage>
</organism>
<evidence type="ECO:0000313" key="3">
    <source>
        <dbReference type="Proteomes" id="UP000216339"/>
    </source>
</evidence>
<dbReference type="InterPro" id="IPR015943">
    <property type="entry name" value="WD40/YVTN_repeat-like_dom_sf"/>
</dbReference>
<dbReference type="InterPro" id="IPR011044">
    <property type="entry name" value="Quino_amine_DH_bsu"/>
</dbReference>
<dbReference type="RefSeq" id="WP_095509234.1">
    <property type="nucleotide sequence ID" value="NZ_MQWD01000001.1"/>
</dbReference>
<dbReference type="EMBL" id="MQWD01000001">
    <property type="protein sequence ID" value="PAP75593.1"/>
    <property type="molecule type" value="Genomic_DNA"/>
</dbReference>
<dbReference type="SUPFAM" id="SSF50969">
    <property type="entry name" value="YVTN repeat-like/Quinoprotein amine dehydrogenase"/>
    <property type="match status" value="1"/>
</dbReference>
<dbReference type="PANTHER" id="PTHR47197:SF3">
    <property type="entry name" value="DIHYDRO-HEME D1 DEHYDROGENASE"/>
    <property type="match status" value="1"/>
</dbReference>
<dbReference type="PANTHER" id="PTHR47197">
    <property type="entry name" value="PROTEIN NIRF"/>
    <property type="match status" value="1"/>
</dbReference>
<evidence type="ECO:0000313" key="2">
    <source>
        <dbReference type="EMBL" id="PAP75593.1"/>
    </source>
</evidence>
<reference evidence="2 3" key="1">
    <citation type="submission" date="2016-11" db="EMBL/GenBank/DDBJ databases">
        <title>Study of marine rhodopsin-containing bacteria.</title>
        <authorList>
            <person name="Yoshizawa S."/>
            <person name="Kumagai Y."/>
            <person name="Kogure K."/>
        </authorList>
    </citation>
    <scope>NUCLEOTIDE SEQUENCE [LARGE SCALE GENOMIC DNA]</scope>
    <source>
        <strain evidence="2 3">SAORIC-28</strain>
    </source>
</reference>
<feature type="signal peptide" evidence="1">
    <location>
        <begin position="1"/>
        <end position="19"/>
    </location>
</feature>
<keyword evidence="1" id="KW-0732">Signal</keyword>
<name>A0A271IWJ5_9BACT</name>